<evidence type="ECO:0000313" key="11">
    <source>
        <dbReference type="Proteomes" id="UP000231655"/>
    </source>
</evidence>
<keyword evidence="7 8" id="KW-0472">Membrane</keyword>
<feature type="transmembrane region" description="Helical" evidence="8">
    <location>
        <begin position="159"/>
        <end position="189"/>
    </location>
</feature>
<dbReference type="InterPro" id="IPR052017">
    <property type="entry name" value="TSUP"/>
</dbReference>
<feature type="transmembrane region" description="Helical" evidence="8">
    <location>
        <begin position="230"/>
        <end position="250"/>
    </location>
</feature>
<evidence type="ECO:0000256" key="3">
    <source>
        <dbReference type="ARBA" id="ARBA00022448"/>
    </source>
</evidence>
<keyword evidence="3" id="KW-0813">Transport</keyword>
<dbReference type="AlphaFoldDB" id="A0A285J8A8"/>
<evidence type="ECO:0000256" key="8">
    <source>
        <dbReference type="RuleBase" id="RU363041"/>
    </source>
</evidence>
<reference evidence="9 12" key="2">
    <citation type="journal article" date="2018" name="Int. J. Syst. Evol. Microbiol.">
        <title>Pseudooceanicola lipolyticus sp. nov., a marine alphaproteobacterium, reclassification of Oceanicola flagellatus as Pseudooceanicola flagellatus comb. nov. and emended description of the genus Pseudooceanicola.</title>
        <authorList>
            <person name="Huang M.-M."/>
            <person name="Guo L.-L."/>
            <person name="Wu Y.-H."/>
            <person name="Lai Q.-L."/>
            <person name="Shao Z.-Z."/>
            <person name="Wang C.-S."/>
            <person name="Wu M."/>
            <person name="Xu X.-W."/>
        </authorList>
    </citation>
    <scope>NUCLEOTIDE SEQUENCE [LARGE SCALE GENOMIC DNA]</scope>
    <source>
        <strain evidence="9 12">Ar-45</strain>
    </source>
</reference>
<evidence type="ECO:0000256" key="1">
    <source>
        <dbReference type="ARBA" id="ARBA00004651"/>
    </source>
</evidence>
<sequence length="252" mass="26053">MIGEGLIQALATPGLPWLLLTCLVAGGVRGFAGFGSALIIMPVAGIFLPLPYAIVAMMGMGVLSWPVIVPRALRQADLREVGTLALAAVAAAPLGLWLLGWLEQEVLRWCVTGVAGLTLLALATGWRYEGRVNWPGLLAVGAVAGVLGGTTGLTGPPVILFYLAGAAGAAVVRANTIVFLALLDLGLIAGMFWQGRVSADALWLALVLALPYAAGTLAGQRAFAPDRETAYRRVAYGVIALAILSGLPLFQS</sequence>
<dbReference type="OrthoDB" id="9795324at2"/>
<dbReference type="PANTHER" id="PTHR30269:SF37">
    <property type="entry name" value="MEMBRANE TRANSPORTER PROTEIN"/>
    <property type="match status" value="1"/>
</dbReference>
<keyword evidence="12" id="KW-1185">Reference proteome</keyword>
<feature type="transmembrane region" description="Helical" evidence="8">
    <location>
        <begin position="106"/>
        <end position="125"/>
    </location>
</feature>
<evidence type="ECO:0000313" key="12">
    <source>
        <dbReference type="Proteomes" id="UP000231702"/>
    </source>
</evidence>
<feature type="transmembrane region" description="Helical" evidence="8">
    <location>
        <begin position="201"/>
        <end position="218"/>
    </location>
</feature>
<keyword evidence="5 8" id="KW-0812">Transmembrane</keyword>
<dbReference type="Proteomes" id="UP000231702">
    <property type="component" value="Unassembled WGS sequence"/>
</dbReference>
<feature type="transmembrane region" description="Helical" evidence="8">
    <location>
        <begin position="81"/>
        <end position="100"/>
    </location>
</feature>
<accession>A0A285J8A8</accession>
<dbReference type="EMBL" id="OBEA01000006">
    <property type="protein sequence ID" value="SNY56293.1"/>
    <property type="molecule type" value="Genomic_DNA"/>
</dbReference>
<evidence type="ECO:0000256" key="2">
    <source>
        <dbReference type="ARBA" id="ARBA00009142"/>
    </source>
</evidence>
<evidence type="ECO:0000256" key="4">
    <source>
        <dbReference type="ARBA" id="ARBA00022475"/>
    </source>
</evidence>
<feature type="transmembrane region" description="Helical" evidence="8">
    <location>
        <begin position="132"/>
        <end position="153"/>
    </location>
</feature>
<dbReference type="Proteomes" id="UP000231655">
    <property type="component" value="Unassembled WGS sequence"/>
</dbReference>
<comment type="subcellular location">
    <subcellularLocation>
        <location evidence="1 8">Cell membrane</location>
        <topology evidence="1 8">Multi-pass membrane protein</topology>
    </subcellularLocation>
</comment>
<evidence type="ECO:0000256" key="6">
    <source>
        <dbReference type="ARBA" id="ARBA00022989"/>
    </source>
</evidence>
<evidence type="ECO:0000313" key="9">
    <source>
        <dbReference type="EMBL" id="PJE27113.1"/>
    </source>
</evidence>
<dbReference type="EMBL" id="PGTD01000018">
    <property type="protein sequence ID" value="PJE27113.1"/>
    <property type="molecule type" value="Genomic_DNA"/>
</dbReference>
<dbReference type="GO" id="GO:0005886">
    <property type="term" value="C:plasma membrane"/>
    <property type="evidence" value="ECO:0007669"/>
    <property type="project" value="UniProtKB-SubCell"/>
</dbReference>
<dbReference type="Pfam" id="PF01925">
    <property type="entry name" value="TauE"/>
    <property type="match status" value="1"/>
</dbReference>
<evidence type="ECO:0000256" key="5">
    <source>
        <dbReference type="ARBA" id="ARBA00022692"/>
    </source>
</evidence>
<reference evidence="10 11" key="1">
    <citation type="submission" date="2017-09" db="EMBL/GenBank/DDBJ databases">
        <authorList>
            <person name="Ehlers B."/>
            <person name="Leendertz F.H."/>
        </authorList>
    </citation>
    <scope>NUCLEOTIDE SEQUENCE [LARGE SCALE GENOMIC DNA]</scope>
    <source>
        <strain evidence="10 11">CGMCC 1.12662</strain>
    </source>
</reference>
<gene>
    <name evidence="9" type="ORF">CVM39_17180</name>
    <name evidence="10" type="ORF">SAMN06297129_3250</name>
</gene>
<evidence type="ECO:0000313" key="10">
    <source>
        <dbReference type="EMBL" id="SNY56293.1"/>
    </source>
</evidence>
<dbReference type="InterPro" id="IPR002781">
    <property type="entry name" value="TM_pro_TauE-like"/>
</dbReference>
<keyword evidence="6 8" id="KW-1133">Transmembrane helix</keyword>
<proteinExistence type="inferred from homology"/>
<evidence type="ECO:0000256" key="7">
    <source>
        <dbReference type="ARBA" id="ARBA00023136"/>
    </source>
</evidence>
<keyword evidence="4 8" id="KW-1003">Cell membrane</keyword>
<organism evidence="10 11">
    <name type="scientific">Pseudooceanicola antarcticus</name>
    <dbReference type="NCBI Taxonomy" id="1247613"/>
    <lineage>
        <taxon>Bacteria</taxon>
        <taxon>Pseudomonadati</taxon>
        <taxon>Pseudomonadota</taxon>
        <taxon>Alphaproteobacteria</taxon>
        <taxon>Rhodobacterales</taxon>
        <taxon>Paracoccaceae</taxon>
        <taxon>Pseudooceanicola</taxon>
    </lineage>
</organism>
<comment type="similarity">
    <text evidence="2 8">Belongs to the 4-toluene sulfonate uptake permease (TSUP) (TC 2.A.102) family.</text>
</comment>
<protein>
    <recommendedName>
        <fullName evidence="8">Probable membrane transporter protein</fullName>
    </recommendedName>
</protein>
<name>A0A285J8A8_9RHOB</name>
<dbReference type="PANTHER" id="PTHR30269">
    <property type="entry name" value="TRANSMEMBRANE PROTEIN YFCA"/>
    <property type="match status" value="1"/>
</dbReference>